<gene>
    <name evidence="2" type="ORF">HD841_002536</name>
</gene>
<protein>
    <submittedName>
        <fullName evidence="2">Putative FMN-binding regulatory protein PaiB</fullName>
    </submittedName>
</protein>
<proteinExistence type="predicted"/>
<keyword evidence="1" id="KW-1133">Transmembrane helix</keyword>
<accession>A0A7Y9K386</accession>
<comment type="caution">
    <text evidence="2">The sequence shown here is derived from an EMBL/GenBank/DDBJ whole genome shotgun (WGS) entry which is preliminary data.</text>
</comment>
<reference evidence="2 3" key="1">
    <citation type="submission" date="2020-08" db="EMBL/GenBank/DDBJ databases">
        <title>The Agave Microbiome: Exploring the role of microbial communities in plant adaptations to desert environments.</title>
        <authorList>
            <person name="Partida-Martinez L.P."/>
        </authorList>
    </citation>
    <scope>NUCLEOTIDE SEQUENCE [LARGE SCALE GENOMIC DNA]</scope>
    <source>
        <strain evidence="2 3">AS2.3</strain>
    </source>
</reference>
<sequence length="33" mass="3633">MTTQFLVALIGSMSFSALVTIPLARWCATHLPR</sequence>
<evidence type="ECO:0000256" key="1">
    <source>
        <dbReference type="SAM" id="Phobius"/>
    </source>
</evidence>
<keyword evidence="1" id="KW-0472">Membrane</keyword>
<organism evidence="2 3">
    <name type="scientific">Sphingomonas melonis</name>
    <dbReference type="NCBI Taxonomy" id="152682"/>
    <lineage>
        <taxon>Bacteria</taxon>
        <taxon>Pseudomonadati</taxon>
        <taxon>Pseudomonadota</taxon>
        <taxon>Alphaproteobacteria</taxon>
        <taxon>Sphingomonadales</taxon>
        <taxon>Sphingomonadaceae</taxon>
        <taxon>Sphingomonas</taxon>
    </lineage>
</organism>
<dbReference type="EMBL" id="JACCBY010000003">
    <property type="protein sequence ID" value="NYD90739.1"/>
    <property type="molecule type" value="Genomic_DNA"/>
</dbReference>
<name>A0A7Y9K386_9SPHN</name>
<feature type="transmembrane region" description="Helical" evidence="1">
    <location>
        <begin position="6"/>
        <end position="28"/>
    </location>
</feature>
<evidence type="ECO:0000313" key="2">
    <source>
        <dbReference type="EMBL" id="NYD90739.1"/>
    </source>
</evidence>
<keyword evidence="1" id="KW-0812">Transmembrane</keyword>
<keyword evidence="3" id="KW-1185">Reference proteome</keyword>
<evidence type="ECO:0000313" key="3">
    <source>
        <dbReference type="Proteomes" id="UP000517753"/>
    </source>
</evidence>
<dbReference type="AlphaFoldDB" id="A0A7Y9K386"/>
<dbReference type="Proteomes" id="UP000517753">
    <property type="component" value="Unassembled WGS sequence"/>
</dbReference>